<accession>A0ABP0FI19</accession>
<sequence>MFYLSFTRTAKYVSFGQDLGGSEAKFWCAEAEGVQLMAQVSLVIMEGKVMSCQQRALLLISVIDIRSNDCSYALLLSQLHSNFIKVLAVMQLVYNVDEDIHVMWYEIMQKLHKTTSSATEAGAMKLVDGFKLCTYFPQFNDKDYTNG</sequence>
<evidence type="ECO:0000313" key="1">
    <source>
        <dbReference type="EMBL" id="CAK8679286.1"/>
    </source>
</evidence>
<gene>
    <name evidence="1" type="ORF">CVLEPA_LOCUS9535</name>
</gene>
<keyword evidence="2" id="KW-1185">Reference proteome</keyword>
<name>A0ABP0FI19_CLALP</name>
<evidence type="ECO:0000313" key="2">
    <source>
        <dbReference type="Proteomes" id="UP001642483"/>
    </source>
</evidence>
<reference evidence="1 2" key="1">
    <citation type="submission" date="2024-02" db="EMBL/GenBank/DDBJ databases">
        <authorList>
            <person name="Daric V."/>
            <person name="Darras S."/>
        </authorList>
    </citation>
    <scope>NUCLEOTIDE SEQUENCE [LARGE SCALE GENOMIC DNA]</scope>
</reference>
<dbReference type="EMBL" id="CAWYQH010000057">
    <property type="protein sequence ID" value="CAK8679286.1"/>
    <property type="molecule type" value="Genomic_DNA"/>
</dbReference>
<proteinExistence type="predicted"/>
<dbReference type="Proteomes" id="UP001642483">
    <property type="component" value="Unassembled WGS sequence"/>
</dbReference>
<comment type="caution">
    <text evidence="1">The sequence shown here is derived from an EMBL/GenBank/DDBJ whole genome shotgun (WGS) entry which is preliminary data.</text>
</comment>
<protein>
    <submittedName>
        <fullName evidence="1">Uncharacterized protein</fullName>
    </submittedName>
</protein>
<organism evidence="1 2">
    <name type="scientific">Clavelina lepadiformis</name>
    <name type="common">Light-bulb sea squirt</name>
    <name type="synonym">Ascidia lepadiformis</name>
    <dbReference type="NCBI Taxonomy" id="159417"/>
    <lineage>
        <taxon>Eukaryota</taxon>
        <taxon>Metazoa</taxon>
        <taxon>Chordata</taxon>
        <taxon>Tunicata</taxon>
        <taxon>Ascidiacea</taxon>
        <taxon>Aplousobranchia</taxon>
        <taxon>Clavelinidae</taxon>
        <taxon>Clavelina</taxon>
    </lineage>
</organism>